<dbReference type="EMBL" id="MPZS01000003">
    <property type="protein sequence ID" value="OOY11115.1"/>
    <property type="molecule type" value="Genomic_DNA"/>
</dbReference>
<organism evidence="2 3">
    <name type="scientific">Thioclava marina</name>
    <dbReference type="NCBI Taxonomy" id="1915077"/>
    <lineage>
        <taxon>Bacteria</taxon>
        <taxon>Pseudomonadati</taxon>
        <taxon>Pseudomonadota</taxon>
        <taxon>Alphaproteobacteria</taxon>
        <taxon>Rhodobacterales</taxon>
        <taxon>Paracoccaceae</taxon>
        <taxon>Thioclava</taxon>
    </lineage>
</organism>
<feature type="domain" description="Right handed beta helix" evidence="1">
    <location>
        <begin position="164"/>
        <end position="324"/>
    </location>
</feature>
<dbReference type="RefSeq" id="WP_078574945.1">
    <property type="nucleotide sequence ID" value="NZ_MPZS01000003.1"/>
</dbReference>
<protein>
    <recommendedName>
        <fullName evidence="1">Right handed beta helix domain-containing protein</fullName>
    </recommendedName>
</protein>
<evidence type="ECO:0000313" key="3">
    <source>
        <dbReference type="Proteomes" id="UP000242224"/>
    </source>
</evidence>
<evidence type="ECO:0000313" key="2">
    <source>
        <dbReference type="EMBL" id="OOY11115.1"/>
    </source>
</evidence>
<name>A0ABX3MIM4_9RHOB</name>
<comment type="caution">
    <text evidence="2">The sequence shown here is derived from an EMBL/GenBank/DDBJ whole genome shotgun (WGS) entry which is preliminary data.</text>
</comment>
<dbReference type="Proteomes" id="UP000242224">
    <property type="component" value="Unassembled WGS sequence"/>
</dbReference>
<evidence type="ECO:0000259" key="1">
    <source>
        <dbReference type="Pfam" id="PF13229"/>
    </source>
</evidence>
<keyword evidence="3" id="KW-1185">Reference proteome</keyword>
<dbReference type="Pfam" id="PF13229">
    <property type="entry name" value="Beta_helix"/>
    <property type="match status" value="1"/>
</dbReference>
<dbReference type="InterPro" id="IPR011050">
    <property type="entry name" value="Pectin_lyase_fold/virulence"/>
</dbReference>
<dbReference type="InterPro" id="IPR039448">
    <property type="entry name" value="Beta_helix"/>
</dbReference>
<reference evidence="2 3" key="1">
    <citation type="submission" date="2016-11" db="EMBL/GenBank/DDBJ databases">
        <title>A multilocus sequence analysis scheme for characterization of bacteria in the genus Thioclava.</title>
        <authorList>
            <person name="Liu Y."/>
            <person name="Shao Z."/>
        </authorList>
    </citation>
    <scope>NUCLEOTIDE SEQUENCE [LARGE SCALE GENOMIC DNA]</scope>
    <source>
        <strain evidence="2 3">11.10-0-13</strain>
    </source>
</reference>
<dbReference type="InterPro" id="IPR006626">
    <property type="entry name" value="PbH1"/>
</dbReference>
<gene>
    <name evidence="2" type="ORF">BMG00_15365</name>
</gene>
<sequence length="714" mass="77872">MEQIATEQGHLARAFRRGLLGCALALVLAGPVFAKDWKVGSPQELTEALSRIAAGDVVEIAPGNYPALTLYKKAGEPEAPIVIRSADPEKPARIETMDLREVSHLVLENLTFDYTYTPGDAANTRPFQVFTTRDLQILDSLFDGDVAPPDPVQPELGPLPTGFGLALRSSTEITLSRNEFRGFYRGAIITDCTDLTLEDNDIHAMRMDGLNFAQVERVRIVGNHIHDFLRAIDTGDHADMIQFWTAGTERPSRDIVIAGNVLNSGLGGFTQSILMRNELVDRGEAGEEMFFRNVEIRDNVIVNAHLHGITVGQADGVKVENNTLIHNVFSEGETRDPVLWIPQIRVAKTSRDVTIARNAVSEIAGPVGQADWRVSGNLLIQDTTPGRADFYDALFVAARTGLPDDLTNFSYLPGGALAGSGVGAPMLDTLDRTHGFQPVMRFDRAPEGGLDMLFDARKTLLPDGVNPEEVRYDWTIAQTGKIEGADVPLRFAEPGIYNVALKVTLPDGRAASSSGRIAVIDERVVSYDPQLGRIISHVGAEPEALDTLPLSPGAIEFGRGDGALEIPPGMIAPFFGADRFNLHLRLRAMGDYKSAGELLRVHQSLFVKATGRGSFTVDFRPETGQRLFLRTKAIALFDGEWHDITLRYSSRDKLFEVLAGDEVIGKGTVSGRVRKMEYWGLAFGNPFGNKDSFHGELSAIDLDASGPTVTGAMR</sequence>
<dbReference type="SMART" id="SM00710">
    <property type="entry name" value="PbH1"/>
    <property type="match status" value="6"/>
</dbReference>
<dbReference type="Gene3D" id="2.160.20.10">
    <property type="entry name" value="Single-stranded right-handed beta-helix, Pectin lyase-like"/>
    <property type="match status" value="1"/>
</dbReference>
<dbReference type="SUPFAM" id="SSF51126">
    <property type="entry name" value="Pectin lyase-like"/>
    <property type="match status" value="1"/>
</dbReference>
<accession>A0ABX3MIM4</accession>
<proteinExistence type="predicted"/>
<dbReference type="InterPro" id="IPR012334">
    <property type="entry name" value="Pectin_lyas_fold"/>
</dbReference>